<dbReference type="Gene3D" id="1.10.287.950">
    <property type="entry name" value="Methyl-accepting chemotaxis protein"/>
    <property type="match status" value="1"/>
</dbReference>
<organism evidence="8 9">
    <name type="scientific">Pelagimonas varians</name>
    <dbReference type="NCBI Taxonomy" id="696760"/>
    <lineage>
        <taxon>Bacteria</taxon>
        <taxon>Pseudomonadati</taxon>
        <taxon>Pseudomonadota</taxon>
        <taxon>Alphaproteobacteria</taxon>
        <taxon>Rhodobacterales</taxon>
        <taxon>Roseobacteraceae</taxon>
        <taxon>Pelagimonas</taxon>
    </lineage>
</organism>
<gene>
    <name evidence="8" type="primary">tsr_1</name>
    <name evidence="8" type="ORF">PEV8663_01138</name>
</gene>
<dbReference type="InterPro" id="IPR003660">
    <property type="entry name" value="HAMP_dom"/>
</dbReference>
<keyword evidence="5" id="KW-1133">Transmembrane helix</keyword>
<dbReference type="SUPFAM" id="SSF58104">
    <property type="entry name" value="Methyl-accepting chemotaxis protein (MCP) signaling domain"/>
    <property type="match status" value="1"/>
</dbReference>
<protein>
    <submittedName>
        <fullName evidence="8">Methyl-accepting chemotaxis protein I</fullName>
    </submittedName>
</protein>
<dbReference type="OrthoDB" id="8482111at2"/>
<evidence type="ECO:0000256" key="5">
    <source>
        <dbReference type="SAM" id="Phobius"/>
    </source>
</evidence>
<dbReference type="InterPro" id="IPR004090">
    <property type="entry name" value="Chemotax_Me-accpt_rcpt"/>
</dbReference>
<keyword evidence="9" id="KW-1185">Reference proteome</keyword>
<evidence type="ECO:0000256" key="3">
    <source>
        <dbReference type="PROSITE-ProRule" id="PRU00284"/>
    </source>
</evidence>
<feature type="transmembrane region" description="Helical" evidence="5">
    <location>
        <begin position="20"/>
        <end position="45"/>
    </location>
</feature>
<sequence length="478" mass="51454">MLVAEQARQTQLTGAFLSKWQVLGVALVPALGLTVVLVCAGFWVLDRDVHALASGQIPAEFLWRNLSVFLIGIPLIALLSVCVSCLVLSGRLMDQRRALIADMAQVLRSHGEYQGLADAAFSDVYLALKKSLETLNAKASKAEIRMVDMASGLETIRVALGRLSAGDLTCHITQHVDDEHKVVCEEFNQLVGKLGRFIHEMGTRVTLTNQGACDLINLAEGLSCRVTRQNALMTQKTSAFERMSKVFFATADDAVQTEQCFAQTKAQAERGKDLNAKTVEAMHEIQKMTKQIGQAIEDIDDIAFQTSLLSLNASVEAARAGSAGLGFSVVASEVRSLAKRSSDSASAIHELIETSNEKVACAAQLVGQMGIVVEAISQEATQIAESVQGIAGRASKQAIEISGVDTRLSSWQSHTQQETSLVVQCAQSGRSLQQQISGLQSIVARLEVTKTNPLKSFHPHGVHRGISNNSRGGRMSAM</sequence>
<accession>A0A238K4A8</accession>
<dbReference type="GO" id="GO:0006935">
    <property type="term" value="P:chemotaxis"/>
    <property type="evidence" value="ECO:0007669"/>
    <property type="project" value="UniProtKB-KW"/>
</dbReference>
<reference evidence="8 9" key="1">
    <citation type="submission" date="2017-05" db="EMBL/GenBank/DDBJ databases">
        <authorList>
            <person name="Song R."/>
            <person name="Chenine A.L."/>
            <person name="Ruprecht R.M."/>
        </authorList>
    </citation>
    <scope>NUCLEOTIDE SEQUENCE [LARGE SCALE GENOMIC DNA]</scope>
    <source>
        <strain evidence="8 9">CECT 8663</strain>
    </source>
</reference>
<evidence type="ECO:0000313" key="9">
    <source>
        <dbReference type="Proteomes" id="UP000220836"/>
    </source>
</evidence>
<name>A0A238K4A8_9RHOB</name>
<dbReference type="PANTHER" id="PTHR43531">
    <property type="entry name" value="PROTEIN ICFG"/>
    <property type="match status" value="1"/>
</dbReference>
<evidence type="ECO:0000256" key="2">
    <source>
        <dbReference type="ARBA" id="ARBA00029447"/>
    </source>
</evidence>
<dbReference type="InterPro" id="IPR051310">
    <property type="entry name" value="MCP_chemotaxis"/>
</dbReference>
<keyword evidence="3" id="KW-0807">Transducer</keyword>
<dbReference type="InterPro" id="IPR004089">
    <property type="entry name" value="MCPsignal_dom"/>
</dbReference>
<dbReference type="SMART" id="SM00283">
    <property type="entry name" value="MA"/>
    <property type="match status" value="1"/>
</dbReference>
<feature type="domain" description="Methyl-accepting transducer" evidence="6">
    <location>
        <begin position="204"/>
        <end position="433"/>
    </location>
</feature>
<dbReference type="Pfam" id="PF00015">
    <property type="entry name" value="MCPsignal"/>
    <property type="match status" value="1"/>
</dbReference>
<keyword evidence="5" id="KW-0812">Transmembrane</keyword>
<proteinExistence type="inferred from homology"/>
<evidence type="ECO:0000256" key="4">
    <source>
        <dbReference type="SAM" id="MobiDB-lite"/>
    </source>
</evidence>
<feature type="domain" description="HAMP" evidence="7">
    <location>
        <begin position="153"/>
        <end position="199"/>
    </location>
</feature>
<dbReference type="PROSITE" id="PS50111">
    <property type="entry name" value="CHEMOTAXIS_TRANSDUC_2"/>
    <property type="match status" value="1"/>
</dbReference>
<keyword evidence="5" id="KW-0472">Membrane</keyword>
<dbReference type="PROSITE" id="PS50885">
    <property type="entry name" value="HAMP"/>
    <property type="match status" value="1"/>
</dbReference>
<dbReference type="GO" id="GO:0004888">
    <property type="term" value="F:transmembrane signaling receptor activity"/>
    <property type="evidence" value="ECO:0007669"/>
    <property type="project" value="InterPro"/>
</dbReference>
<comment type="similarity">
    <text evidence="2">Belongs to the methyl-accepting chemotaxis (MCP) protein family.</text>
</comment>
<evidence type="ECO:0000259" key="7">
    <source>
        <dbReference type="PROSITE" id="PS50885"/>
    </source>
</evidence>
<evidence type="ECO:0000256" key="1">
    <source>
        <dbReference type="ARBA" id="ARBA00022500"/>
    </source>
</evidence>
<evidence type="ECO:0000259" key="6">
    <source>
        <dbReference type="PROSITE" id="PS50111"/>
    </source>
</evidence>
<dbReference type="GO" id="GO:0016020">
    <property type="term" value="C:membrane"/>
    <property type="evidence" value="ECO:0007669"/>
    <property type="project" value="InterPro"/>
</dbReference>
<dbReference type="EMBL" id="FXYH01000003">
    <property type="protein sequence ID" value="SMX37603.1"/>
    <property type="molecule type" value="Genomic_DNA"/>
</dbReference>
<keyword evidence="1" id="KW-0145">Chemotaxis</keyword>
<dbReference type="GO" id="GO:0007165">
    <property type="term" value="P:signal transduction"/>
    <property type="evidence" value="ECO:0007669"/>
    <property type="project" value="UniProtKB-KW"/>
</dbReference>
<dbReference type="AlphaFoldDB" id="A0A238K4A8"/>
<feature type="region of interest" description="Disordered" evidence="4">
    <location>
        <begin position="454"/>
        <end position="478"/>
    </location>
</feature>
<dbReference type="PRINTS" id="PR00260">
    <property type="entry name" value="CHEMTRNSDUCR"/>
</dbReference>
<feature type="transmembrane region" description="Helical" evidence="5">
    <location>
        <begin position="65"/>
        <end position="88"/>
    </location>
</feature>
<evidence type="ECO:0000313" key="8">
    <source>
        <dbReference type="EMBL" id="SMX37603.1"/>
    </source>
</evidence>
<dbReference type="RefSeq" id="WP_097803644.1">
    <property type="nucleotide sequence ID" value="NZ_FXYH01000003.1"/>
</dbReference>
<dbReference type="PANTHER" id="PTHR43531:SF11">
    <property type="entry name" value="METHYL-ACCEPTING CHEMOTAXIS PROTEIN 3"/>
    <property type="match status" value="1"/>
</dbReference>
<dbReference type="Proteomes" id="UP000220836">
    <property type="component" value="Unassembled WGS sequence"/>
</dbReference>